<dbReference type="PANTHER" id="PTHR36451">
    <property type="entry name" value="PAPS-DEPENDENT SULFOTRANSFERASE STF3"/>
    <property type="match status" value="1"/>
</dbReference>
<dbReference type="InterPro" id="IPR052736">
    <property type="entry name" value="Stf3_sulfotransferase"/>
</dbReference>
<evidence type="ECO:0000313" key="3">
    <source>
        <dbReference type="Proteomes" id="UP000533900"/>
    </source>
</evidence>
<reference evidence="2" key="1">
    <citation type="submission" date="2020-08" db="EMBL/GenBank/DDBJ databases">
        <title>Winogradskyella ouciana sp. nov., isolated from the hadal seawater of the Mariana Trench.</title>
        <authorList>
            <person name="He X."/>
        </authorList>
    </citation>
    <scope>NUCLEOTIDE SEQUENCE [LARGE SCALE GENOMIC DNA]</scope>
    <source>
        <strain evidence="2">KCTC 52348</strain>
    </source>
</reference>
<evidence type="ECO:0000256" key="1">
    <source>
        <dbReference type="SAM" id="Phobius"/>
    </source>
</evidence>
<protein>
    <submittedName>
        <fullName evidence="2">Sulfotransferase</fullName>
    </submittedName>
</protein>
<keyword evidence="1" id="KW-0472">Membrane</keyword>
<proteinExistence type="predicted"/>
<keyword evidence="1" id="KW-0812">Transmembrane</keyword>
<dbReference type="Gene3D" id="3.40.50.300">
    <property type="entry name" value="P-loop containing nucleotide triphosphate hydrolases"/>
    <property type="match status" value="1"/>
</dbReference>
<gene>
    <name evidence="2" type="ORF">H7F21_15385</name>
</gene>
<keyword evidence="2" id="KW-0808">Transferase</keyword>
<dbReference type="RefSeq" id="WP_185790193.1">
    <property type="nucleotide sequence ID" value="NZ_JACLCP010000005.1"/>
</dbReference>
<comment type="caution">
    <text evidence="2">The sequence shown here is derived from an EMBL/GenBank/DDBJ whole genome shotgun (WGS) entry which is preliminary data.</text>
</comment>
<dbReference type="SUPFAM" id="SSF52540">
    <property type="entry name" value="P-loop containing nucleoside triphosphate hydrolases"/>
    <property type="match status" value="1"/>
</dbReference>
<evidence type="ECO:0000313" key="2">
    <source>
        <dbReference type="EMBL" id="MBC2846488.1"/>
    </source>
</evidence>
<dbReference type="GO" id="GO:0016740">
    <property type="term" value="F:transferase activity"/>
    <property type="evidence" value="ECO:0007669"/>
    <property type="project" value="UniProtKB-KW"/>
</dbReference>
<sequence length="372" mass="44531">MIFLQIRHSISVLIIIIKKKSLIKTRKARLRIFLWIVSNFITNTVSSLLWLIDSVFYPEYKLINIKRIAIILGQPRSGTTFLQRQLCKDKSNFTGVPHFFWRFPSIFLYKLLKKTNLLEYFNSIPYWSQKRGSIANKMHSHVLGDVEEDGIFLEEKFWSHFFIFRRIPIPEILPLIDDWERFDQIKKNKIIKIHKQILNKWKIINSCEENVTFILKENDATDFVKYFISKNTDVTIIFLAREPKEFLDSYLELSIQSTYSKIGLNPININNWFRACIEKRITESKKQINLLKTHKDLIISLNFKNLTLDPLNSIFKIYNELKIKLDLEYIQELENLNKIQSRRDKGYNNKSYNIDLKDFNDYSNYIEQHKKQ</sequence>
<dbReference type="Proteomes" id="UP000533900">
    <property type="component" value="Unassembled WGS sequence"/>
</dbReference>
<feature type="transmembrane region" description="Helical" evidence="1">
    <location>
        <begin position="32"/>
        <end position="52"/>
    </location>
</feature>
<dbReference type="Pfam" id="PF13469">
    <property type="entry name" value="Sulfotransfer_3"/>
    <property type="match status" value="1"/>
</dbReference>
<dbReference type="AlphaFoldDB" id="A0A842J0J1"/>
<keyword evidence="1" id="KW-1133">Transmembrane helix</keyword>
<keyword evidence="3" id="KW-1185">Reference proteome</keyword>
<name>A0A842J0J1_9FLAO</name>
<accession>A0A842J0J1</accession>
<organism evidence="2 3">
    <name type="scientific">Winogradskyella flava</name>
    <dbReference type="NCBI Taxonomy" id="1884876"/>
    <lineage>
        <taxon>Bacteria</taxon>
        <taxon>Pseudomonadati</taxon>
        <taxon>Bacteroidota</taxon>
        <taxon>Flavobacteriia</taxon>
        <taxon>Flavobacteriales</taxon>
        <taxon>Flavobacteriaceae</taxon>
        <taxon>Winogradskyella</taxon>
    </lineage>
</organism>
<dbReference type="EMBL" id="JACLCP010000005">
    <property type="protein sequence ID" value="MBC2846488.1"/>
    <property type="molecule type" value="Genomic_DNA"/>
</dbReference>
<dbReference type="InterPro" id="IPR027417">
    <property type="entry name" value="P-loop_NTPase"/>
</dbReference>
<dbReference type="PANTHER" id="PTHR36451:SF1">
    <property type="entry name" value="OMEGA-HYDROXY-BETA-DIHYDROMENAQUINONE-9 SULFOTRANSFERASE STF3"/>
    <property type="match status" value="1"/>
</dbReference>